<dbReference type="OrthoDB" id="531008at2759"/>
<proteinExistence type="predicted"/>
<feature type="region of interest" description="Disordered" evidence="2">
    <location>
        <begin position="344"/>
        <end position="419"/>
    </location>
</feature>
<evidence type="ECO:0000259" key="4">
    <source>
        <dbReference type="Pfam" id="PF16561"/>
    </source>
</evidence>
<dbReference type="Gene3D" id="2.60.40.10">
    <property type="entry name" value="Immunoglobulins"/>
    <property type="match status" value="2"/>
</dbReference>
<name>A0A9D4TXE6_CHLVU</name>
<evidence type="ECO:0000256" key="1">
    <source>
        <dbReference type="ARBA" id="ARBA00022801"/>
    </source>
</evidence>
<gene>
    <name evidence="5" type="ORF">D9Q98_006274</name>
</gene>
<organism evidence="5 6">
    <name type="scientific">Chlorella vulgaris</name>
    <name type="common">Green alga</name>
    <dbReference type="NCBI Taxonomy" id="3077"/>
    <lineage>
        <taxon>Eukaryota</taxon>
        <taxon>Viridiplantae</taxon>
        <taxon>Chlorophyta</taxon>
        <taxon>core chlorophytes</taxon>
        <taxon>Trebouxiophyceae</taxon>
        <taxon>Chlorellales</taxon>
        <taxon>Chlorellaceae</taxon>
        <taxon>Chlorella clade</taxon>
        <taxon>Chlorella</taxon>
    </lineage>
</organism>
<dbReference type="Proteomes" id="UP001055712">
    <property type="component" value="Unassembled WGS sequence"/>
</dbReference>
<feature type="compositionally biased region" description="Low complexity" evidence="2">
    <location>
        <begin position="16"/>
        <end position="27"/>
    </location>
</feature>
<evidence type="ECO:0000256" key="2">
    <source>
        <dbReference type="SAM" id="MobiDB-lite"/>
    </source>
</evidence>
<accession>A0A9D4TXE6</accession>
<dbReference type="GO" id="GO:0016787">
    <property type="term" value="F:hydrolase activity"/>
    <property type="evidence" value="ECO:0007669"/>
    <property type="project" value="UniProtKB-KW"/>
</dbReference>
<feature type="domain" description="Sucrose phosphatase-like" evidence="3">
    <location>
        <begin position="446"/>
        <end position="713"/>
    </location>
</feature>
<evidence type="ECO:0000259" key="3">
    <source>
        <dbReference type="Pfam" id="PF05116"/>
    </source>
</evidence>
<dbReference type="SUPFAM" id="SSF81296">
    <property type="entry name" value="E set domains"/>
    <property type="match status" value="2"/>
</dbReference>
<dbReference type="Gene3D" id="3.40.50.1000">
    <property type="entry name" value="HAD superfamily/HAD-like"/>
    <property type="match status" value="1"/>
</dbReference>
<feature type="domain" description="AMP-activated protein kinase glycogen-binding" evidence="4">
    <location>
        <begin position="117"/>
        <end position="191"/>
    </location>
</feature>
<feature type="compositionally biased region" description="Low complexity" evidence="2">
    <location>
        <begin position="72"/>
        <end position="100"/>
    </location>
</feature>
<dbReference type="Pfam" id="PF05116">
    <property type="entry name" value="S6PP"/>
    <property type="match status" value="1"/>
</dbReference>
<keyword evidence="6" id="KW-1185">Reference proteome</keyword>
<dbReference type="InterPro" id="IPR013783">
    <property type="entry name" value="Ig-like_fold"/>
</dbReference>
<dbReference type="SUPFAM" id="SSF56784">
    <property type="entry name" value="HAD-like"/>
    <property type="match status" value="1"/>
</dbReference>
<evidence type="ECO:0000313" key="5">
    <source>
        <dbReference type="EMBL" id="KAI3436864.1"/>
    </source>
</evidence>
<comment type="caution">
    <text evidence="5">The sequence shown here is derived from an EMBL/GenBank/DDBJ whole genome shotgun (WGS) entry which is preliminary data.</text>
</comment>
<sequence>MPGCTAGLFPSPPAAAAPRGVGRGPTAHGTAASSTTCKASLRRLPRAASLSPQAELLQGEPAAASSGRRIDAASPSVGGGSSPAPAAPGTPSTTGSSPGSDGWDNGGEPADEGLVVTTFRWPAALGGHEVSVCGSFSDWEPLQLHQASSGGDFVRSVALAPGSAYFKYLVDGDWICSPCEQVVRNGKGYNNHRLVQATASFTWRTSELGGTDVLLTGSFNSWAELVPLCLDPSTGLHTLRCCLPQGDYQFQYFVDGQWLLCPTQPTCLTDQGRLVNSIHVHSPPAFTILYSTGWKGALLHYRFAAPPGQPQQEWQAVAMHSTASRAAPNGGIWLTATVPALPLPHTASHGSARSNGSGGGGGEPAARNGSRHAAPGGEVAGLTVADGSGGEAEQEVPPLDFFFSSPDGSKHDRPAGSDSTYRCLHPGGYKLLRGQLRPFPMATQPPMMLVSDLDGTMVGEGEEADACTRDFAAYWEDNAALAGGVLVYNTGRSLGQFQGLLDWKAGALPVPDVLITAVGTKVWRLDTEGGTRGTAPGTSWQEDHQWARTLDEGWSLEGIRRCIGAVVDGSHGAASWLDNGTEHPHRVCISSRADTTPAITAAIQQRVEAEGLQVKVIVSGTGDWRYIDVTSARAGKLAALEYVRQLYDVQCDRCVAAGDSGNDTLMLGGRNLAIVVGNAQPELVQWVLQQPQEERLVVTDAPMARGILEGLARHGLY</sequence>
<dbReference type="PANTHER" id="PTHR46521">
    <property type="entry name" value="SUCROSE-PHOSPHATASE 2-RELATED"/>
    <property type="match status" value="1"/>
</dbReference>
<evidence type="ECO:0008006" key="7">
    <source>
        <dbReference type="Google" id="ProtNLM"/>
    </source>
</evidence>
<dbReference type="Pfam" id="PF16561">
    <property type="entry name" value="AMPK1_CBM"/>
    <property type="match status" value="2"/>
</dbReference>
<reference evidence="5" key="1">
    <citation type="journal article" date="2019" name="Plant J.">
        <title>Chlorella vulgaris genome assembly and annotation reveals the molecular basis for metabolic acclimation to high light conditions.</title>
        <authorList>
            <person name="Cecchin M."/>
            <person name="Marcolungo L."/>
            <person name="Rossato M."/>
            <person name="Girolomoni L."/>
            <person name="Cosentino E."/>
            <person name="Cuine S."/>
            <person name="Li-Beisson Y."/>
            <person name="Delledonne M."/>
            <person name="Ballottari M."/>
        </authorList>
    </citation>
    <scope>NUCLEOTIDE SEQUENCE</scope>
    <source>
        <strain evidence="5">211/11P</strain>
    </source>
</reference>
<keyword evidence="1" id="KW-0378">Hydrolase</keyword>
<dbReference type="InterPro" id="IPR023214">
    <property type="entry name" value="HAD_sf"/>
</dbReference>
<dbReference type="InterPro" id="IPR036412">
    <property type="entry name" value="HAD-like_sf"/>
</dbReference>
<dbReference type="InterPro" id="IPR051518">
    <property type="entry name" value="Sucrose_Phosphatase"/>
</dbReference>
<dbReference type="AlphaFoldDB" id="A0A9D4TXE6"/>
<dbReference type="InterPro" id="IPR032640">
    <property type="entry name" value="AMPK1_CBM"/>
</dbReference>
<dbReference type="EMBL" id="SIDB01000002">
    <property type="protein sequence ID" value="KAI3436864.1"/>
    <property type="molecule type" value="Genomic_DNA"/>
</dbReference>
<dbReference type="PANTHER" id="PTHR46521:SF4">
    <property type="entry name" value="SUCROSE-PHOSPHATASE 2-RELATED"/>
    <property type="match status" value="1"/>
</dbReference>
<dbReference type="InterPro" id="IPR006380">
    <property type="entry name" value="SPP-like_dom"/>
</dbReference>
<feature type="region of interest" description="Disordered" evidence="2">
    <location>
        <begin position="1"/>
        <end position="112"/>
    </location>
</feature>
<feature type="domain" description="AMP-activated protein kinase glycogen-binding" evidence="4">
    <location>
        <begin position="200"/>
        <end position="282"/>
    </location>
</feature>
<reference evidence="5" key="2">
    <citation type="submission" date="2020-11" db="EMBL/GenBank/DDBJ databases">
        <authorList>
            <person name="Cecchin M."/>
            <person name="Marcolungo L."/>
            <person name="Rossato M."/>
            <person name="Girolomoni L."/>
            <person name="Cosentino E."/>
            <person name="Cuine S."/>
            <person name="Li-Beisson Y."/>
            <person name="Delledonne M."/>
            <person name="Ballottari M."/>
        </authorList>
    </citation>
    <scope>NUCLEOTIDE SEQUENCE</scope>
    <source>
        <strain evidence="5">211/11P</strain>
        <tissue evidence="5">Whole cell</tissue>
    </source>
</reference>
<dbReference type="InterPro" id="IPR014756">
    <property type="entry name" value="Ig_E-set"/>
</dbReference>
<evidence type="ECO:0000313" key="6">
    <source>
        <dbReference type="Proteomes" id="UP001055712"/>
    </source>
</evidence>
<dbReference type="SFLD" id="SFLDG01140">
    <property type="entry name" value="C2.B:_Phosphomannomutase_and_P"/>
    <property type="match status" value="1"/>
</dbReference>
<dbReference type="SFLD" id="SFLDG01141">
    <property type="entry name" value="C2.B.1:_Sucrose_Phosphatase_Li"/>
    <property type="match status" value="1"/>
</dbReference>
<dbReference type="CDD" id="cd02859">
    <property type="entry name" value="E_set_AMPKbeta_like_N"/>
    <property type="match status" value="2"/>
</dbReference>
<protein>
    <recommendedName>
        <fullName evidence="7">Sucrose phosphatase</fullName>
    </recommendedName>
</protein>
<dbReference type="SFLD" id="SFLDS00003">
    <property type="entry name" value="Haloacid_Dehalogenase"/>
    <property type="match status" value="1"/>
</dbReference>
<dbReference type="Gene3D" id="3.90.1070.10">
    <property type="match status" value="1"/>
</dbReference>